<feature type="transmembrane region" description="Helical" evidence="7">
    <location>
        <begin position="70"/>
        <end position="93"/>
    </location>
</feature>
<feature type="transmembrane region" description="Helical" evidence="7">
    <location>
        <begin position="114"/>
        <end position="132"/>
    </location>
</feature>
<feature type="transmembrane region" description="Helical" evidence="7">
    <location>
        <begin position="163"/>
        <end position="192"/>
    </location>
</feature>
<keyword evidence="8" id="KW-0282">Flagellum</keyword>
<accession>A0A6G7WH93</accession>
<evidence type="ECO:0000313" key="8">
    <source>
        <dbReference type="EMBL" id="QIK51601.1"/>
    </source>
</evidence>
<sequence>MNADLQIFLLMVMRIGAFVVVCPGFSFKGIPTIWKVALTVGLALPLYPFAPTGYPELSVPFFVWEGIQEVLLGLAIGYVSQLFFSAIEMAGAFADVQAGFSMAQLFDSTIGVNASYLGRVYYWVSLAIYFLTDMHHQMIKTLAYSFEAIPVQTAGMSVQVEGILTLFTLVFEIALNLAAPLLIVALMTEILLGILSRTVPQINVLILSMPLKVLVVVTFLLAFLPTLYRDIADVLPQMIHHTYEFINSLVSI</sequence>
<evidence type="ECO:0000256" key="7">
    <source>
        <dbReference type="SAM" id="Phobius"/>
    </source>
</evidence>
<gene>
    <name evidence="8" type="ORF">G7058_05785</name>
</gene>
<protein>
    <submittedName>
        <fullName evidence="8">Flagellar biosynthetic protein FliR</fullName>
    </submittedName>
</protein>
<feature type="transmembrane region" description="Helical" evidence="7">
    <location>
        <begin position="204"/>
        <end position="228"/>
    </location>
</feature>
<reference evidence="8 9" key="1">
    <citation type="journal article" date="2017" name="Int. J. Syst. Evol. Microbiol.">
        <title>Jeotgalibaca porci sp. nov. and Jeotgalibaca arthritidis sp. nov., isolated from pigs, and emended description of the genus Jeotgalibaca.</title>
        <authorList>
            <person name="Zamora L."/>
            <person name="Perez-Sancho M."/>
            <person name="Dominguez L."/>
            <person name="Fernandez-Garayzabal J.F."/>
            <person name="Vela A.I."/>
        </authorList>
    </citation>
    <scope>NUCLEOTIDE SEQUENCE [LARGE SCALE GENOMIC DNA]</scope>
    <source>
        <strain evidence="8 9">CCUG 69148</strain>
    </source>
</reference>
<evidence type="ECO:0000256" key="5">
    <source>
        <dbReference type="ARBA" id="ARBA00022989"/>
    </source>
</evidence>
<evidence type="ECO:0000256" key="3">
    <source>
        <dbReference type="ARBA" id="ARBA00022475"/>
    </source>
</evidence>
<dbReference type="GeneID" id="94552783"/>
<keyword evidence="8" id="KW-0969">Cilium</keyword>
<dbReference type="PANTHER" id="PTHR30065:SF1">
    <property type="entry name" value="SURFACE PRESENTATION OF ANTIGENS PROTEIN SPAR"/>
    <property type="match status" value="1"/>
</dbReference>
<evidence type="ECO:0000256" key="1">
    <source>
        <dbReference type="ARBA" id="ARBA00004651"/>
    </source>
</evidence>
<dbReference type="PRINTS" id="PR00953">
    <property type="entry name" value="TYPE3IMRPROT"/>
</dbReference>
<dbReference type="Pfam" id="PF01311">
    <property type="entry name" value="Bac_export_1"/>
    <property type="match status" value="1"/>
</dbReference>
<keyword evidence="9" id="KW-1185">Reference proteome</keyword>
<dbReference type="PANTHER" id="PTHR30065">
    <property type="entry name" value="FLAGELLAR BIOSYNTHETIC PROTEIN FLIR"/>
    <property type="match status" value="1"/>
</dbReference>
<feature type="transmembrane region" description="Helical" evidence="7">
    <location>
        <begin position="6"/>
        <end position="25"/>
    </location>
</feature>
<keyword evidence="3" id="KW-1003">Cell membrane</keyword>
<comment type="subcellular location">
    <subcellularLocation>
        <location evidence="1">Cell membrane</location>
        <topology evidence="1">Multi-pass membrane protein</topology>
    </subcellularLocation>
</comment>
<dbReference type="EMBL" id="CP049889">
    <property type="protein sequence ID" value="QIK51601.1"/>
    <property type="molecule type" value="Genomic_DNA"/>
</dbReference>
<evidence type="ECO:0000256" key="4">
    <source>
        <dbReference type="ARBA" id="ARBA00022692"/>
    </source>
</evidence>
<organism evidence="8 9">
    <name type="scientific">Jeotgalibaca porci</name>
    <dbReference type="NCBI Taxonomy" id="1868793"/>
    <lineage>
        <taxon>Bacteria</taxon>
        <taxon>Bacillati</taxon>
        <taxon>Bacillota</taxon>
        <taxon>Bacilli</taxon>
        <taxon>Lactobacillales</taxon>
        <taxon>Carnobacteriaceae</taxon>
        <taxon>Jeotgalibaca</taxon>
    </lineage>
</organism>
<keyword evidence="8" id="KW-0966">Cell projection</keyword>
<dbReference type="InterPro" id="IPR002010">
    <property type="entry name" value="T3SS_IM_R"/>
</dbReference>
<dbReference type="RefSeq" id="WP_166062658.1">
    <property type="nucleotide sequence ID" value="NZ_CP049889.1"/>
</dbReference>
<keyword evidence="4 7" id="KW-0812">Transmembrane</keyword>
<evidence type="ECO:0000313" key="9">
    <source>
        <dbReference type="Proteomes" id="UP000501830"/>
    </source>
</evidence>
<dbReference type="GO" id="GO:0006605">
    <property type="term" value="P:protein targeting"/>
    <property type="evidence" value="ECO:0007669"/>
    <property type="project" value="InterPro"/>
</dbReference>
<proteinExistence type="inferred from homology"/>
<dbReference type="KEGG" id="jpo:G7058_05785"/>
<keyword evidence="5 7" id="KW-1133">Transmembrane helix</keyword>
<keyword evidence="6 7" id="KW-0472">Membrane</keyword>
<feature type="transmembrane region" description="Helical" evidence="7">
    <location>
        <begin position="32"/>
        <end position="50"/>
    </location>
</feature>
<dbReference type="Proteomes" id="UP000501830">
    <property type="component" value="Chromosome"/>
</dbReference>
<evidence type="ECO:0000256" key="6">
    <source>
        <dbReference type="ARBA" id="ARBA00023136"/>
    </source>
</evidence>
<evidence type="ECO:0000256" key="2">
    <source>
        <dbReference type="ARBA" id="ARBA00009772"/>
    </source>
</evidence>
<dbReference type="AlphaFoldDB" id="A0A6G7WH93"/>
<dbReference type="GO" id="GO:0005886">
    <property type="term" value="C:plasma membrane"/>
    <property type="evidence" value="ECO:0007669"/>
    <property type="project" value="UniProtKB-SubCell"/>
</dbReference>
<comment type="similarity">
    <text evidence="2">Belongs to the FliR/MopE/SpaR family.</text>
</comment>
<name>A0A6G7WH93_9LACT</name>